<dbReference type="InterPro" id="IPR015527">
    <property type="entry name" value="Pept_C26_g-glut_hydrolase"/>
</dbReference>
<evidence type="ECO:0000256" key="2">
    <source>
        <dbReference type="ARBA" id="ARBA00011083"/>
    </source>
</evidence>
<dbReference type="SUPFAM" id="SSF52317">
    <property type="entry name" value="Class I glutamine amidotransferase-like"/>
    <property type="match status" value="1"/>
</dbReference>
<evidence type="ECO:0000256" key="5">
    <source>
        <dbReference type="ARBA" id="ARBA00022729"/>
    </source>
</evidence>
<evidence type="ECO:0000256" key="6">
    <source>
        <dbReference type="ARBA" id="ARBA00022801"/>
    </source>
</evidence>
<dbReference type="PROSITE" id="PS51275">
    <property type="entry name" value="PEPTIDASE_C26_GGH"/>
    <property type="match status" value="1"/>
</dbReference>
<keyword evidence="6 7" id="KW-0378">Hydrolase</keyword>
<dbReference type="InterPro" id="IPR011697">
    <property type="entry name" value="Peptidase_C26"/>
</dbReference>
<dbReference type="PROSITE" id="PS51273">
    <property type="entry name" value="GATASE_TYPE_1"/>
    <property type="match status" value="1"/>
</dbReference>
<dbReference type="InterPro" id="IPR029062">
    <property type="entry name" value="Class_I_gatase-like"/>
</dbReference>
<gene>
    <name evidence="9" type="ORF">CSSPTR1EN2_LOCUS23194</name>
</gene>
<feature type="chain" id="PRO_5047042669" description="folate gamma-glutamyl hydrolase" evidence="8">
    <location>
        <begin position="28"/>
        <end position="446"/>
    </location>
</feature>
<comment type="catalytic activity">
    <reaction evidence="7">
        <text>(6S)-5,6,7,8-tetrahydrofolyl-(gamma-L-Glu)(n) + (n-1) H2O = (6S)-5,6,7,8-tetrahydrofolate + (n-1) L-glutamate</text>
        <dbReference type="Rhea" id="RHEA:56784"/>
        <dbReference type="Rhea" id="RHEA-COMP:14738"/>
        <dbReference type="ChEBI" id="CHEBI:15377"/>
        <dbReference type="ChEBI" id="CHEBI:29985"/>
        <dbReference type="ChEBI" id="CHEBI:57453"/>
        <dbReference type="ChEBI" id="CHEBI:141005"/>
        <dbReference type="EC" id="3.4.19.9"/>
    </reaction>
</comment>
<evidence type="ECO:0000256" key="1">
    <source>
        <dbReference type="ARBA" id="ARBA00004239"/>
    </source>
</evidence>
<feature type="active site" evidence="7">
    <location>
        <position position="370"/>
    </location>
</feature>
<proteinExistence type="inferred from homology"/>
<reference evidence="9" key="1">
    <citation type="submission" date="2024-02" db="EMBL/GenBank/DDBJ databases">
        <authorList>
            <consortium name="ELIXIR-Norway"/>
            <consortium name="Elixir Norway"/>
        </authorList>
    </citation>
    <scope>NUCLEOTIDE SEQUENCE</scope>
</reference>
<keyword evidence="10" id="KW-1185">Reference proteome</keyword>
<dbReference type="EC" id="3.4.19.9" evidence="3 7"/>
<keyword evidence="5 8" id="KW-0732">Signal</keyword>
<organism evidence="9 10">
    <name type="scientific">Sphagnum troendelagicum</name>
    <dbReference type="NCBI Taxonomy" id="128251"/>
    <lineage>
        <taxon>Eukaryota</taxon>
        <taxon>Viridiplantae</taxon>
        <taxon>Streptophyta</taxon>
        <taxon>Embryophyta</taxon>
        <taxon>Bryophyta</taxon>
        <taxon>Sphagnophytina</taxon>
        <taxon>Sphagnopsida</taxon>
        <taxon>Sphagnales</taxon>
        <taxon>Sphagnaceae</taxon>
        <taxon>Sphagnum</taxon>
    </lineage>
</organism>
<evidence type="ECO:0000256" key="4">
    <source>
        <dbReference type="ARBA" id="ARBA00022525"/>
    </source>
</evidence>
<dbReference type="Pfam" id="PF07722">
    <property type="entry name" value="Peptidase_C26"/>
    <property type="match status" value="1"/>
</dbReference>
<comment type="similarity">
    <text evidence="2">Belongs to the peptidase C26 family.</text>
</comment>
<dbReference type="Proteomes" id="UP001497512">
    <property type="component" value="Chromosome 9"/>
</dbReference>
<evidence type="ECO:0000313" key="10">
    <source>
        <dbReference type="Proteomes" id="UP001497512"/>
    </source>
</evidence>
<feature type="signal peptide" evidence="8">
    <location>
        <begin position="1"/>
        <end position="27"/>
    </location>
</feature>
<name>A0ABP0V3M3_9BRYO</name>
<feature type="active site" description="Nucleophile" evidence="7">
    <location>
        <position position="257"/>
    </location>
</feature>
<evidence type="ECO:0000256" key="8">
    <source>
        <dbReference type="SAM" id="SignalP"/>
    </source>
</evidence>
<sequence length="446" mass="49169">MARPSFIKSSILLTILCLPLLAGTCRSSWPMMMVMGRRTMPEYKLSLRARNRSRKIASTLLTSSMLDAVEKAIPAAASCGLPPVESDTSASAATAAGAGAAIATNYISKSLLNSDSPCGFQKSVVDATDSTMSEDNWVTITMQPDVVGTNSRPLIGILSQPSCGECATEADWTSNRSCIAASYVKFVESAGARAVPLLYNEPEETLIKKFAAINGILFPGGATSLDDNPFYQTAEKLFKMVIKANDNGDYFPLYGVCLGFQLLTVIVSQNHSILGHFEAAHKPAPLLLVGDWVKNQSIFQWVPQGVVDKISKQPLAMENHHQGVSPQTWFSNGLLTDFYRVLTTTQDNNGKMYISTVESQRYPIFGVQWHPEKHAFEWGDDTIPHSVDAVQLTQGVANFFISEARKSQHKPISNDEERELMMYNYEPFYSNKDGNGTFEQEYWINL</sequence>
<dbReference type="Gene3D" id="3.40.50.880">
    <property type="match status" value="1"/>
</dbReference>
<protein>
    <recommendedName>
        <fullName evidence="3 7">folate gamma-glutamyl hydrolase</fullName>
        <ecNumber evidence="3 7">3.4.19.9</ecNumber>
    </recommendedName>
</protein>
<accession>A0ABP0V3M3</accession>
<dbReference type="PANTHER" id="PTHR11315">
    <property type="entry name" value="PROTEASE FAMILY C26 GAMMA-GLUTAMYL HYDROLASE"/>
    <property type="match status" value="1"/>
</dbReference>
<evidence type="ECO:0000313" key="9">
    <source>
        <dbReference type="EMBL" id="CAK9236794.1"/>
    </source>
</evidence>
<keyword evidence="4" id="KW-0964">Secreted</keyword>
<evidence type="ECO:0000256" key="3">
    <source>
        <dbReference type="ARBA" id="ARBA00012886"/>
    </source>
</evidence>
<dbReference type="EMBL" id="OZ019901">
    <property type="protein sequence ID" value="CAK9236794.1"/>
    <property type="molecule type" value="Genomic_DNA"/>
</dbReference>
<evidence type="ECO:0000256" key="7">
    <source>
        <dbReference type="PROSITE-ProRule" id="PRU00607"/>
    </source>
</evidence>
<comment type="subcellular location">
    <subcellularLocation>
        <location evidence="1">Secreted</location>
        <location evidence="1">Extracellular space</location>
    </subcellularLocation>
</comment>
<dbReference type="PANTHER" id="PTHR11315:SF0">
    <property type="entry name" value="FOLATE GAMMA-GLUTAMYL HYDROLASE"/>
    <property type="match status" value="1"/>
</dbReference>